<evidence type="ECO:0000313" key="3">
    <source>
        <dbReference type="Proteomes" id="UP000578077"/>
    </source>
</evidence>
<dbReference type="Pfam" id="PF13238">
    <property type="entry name" value="AAA_18"/>
    <property type="match status" value="1"/>
</dbReference>
<sequence length="234" mass="25031">MNPLICPHCGDFTDRPDVDATASEGAVVRCARCGCRAPFRRLPLLCVTGPSGTGKSTVARLLLERLSTGFVVLEQDLLWTGGLRDSGTEHPLFRTTWLRTAAMIHQNGRPVVLCGTVVPPELEGLPERALFSGIRYLALTCEPDVLAARLRARPAWREWDGPRIAEMLEYARWVGDTAHEMDPPVELLDTTRVPVADTADDVARWAVRAAADGGAPVPGDGGTATGSADGPAPG</sequence>
<feature type="region of interest" description="Disordered" evidence="1">
    <location>
        <begin position="212"/>
        <end position="234"/>
    </location>
</feature>
<organism evidence="2 3">
    <name type="scientific">Streptomonospora salina</name>
    <dbReference type="NCBI Taxonomy" id="104205"/>
    <lineage>
        <taxon>Bacteria</taxon>
        <taxon>Bacillati</taxon>
        <taxon>Actinomycetota</taxon>
        <taxon>Actinomycetes</taxon>
        <taxon>Streptosporangiales</taxon>
        <taxon>Nocardiopsidaceae</taxon>
        <taxon>Streptomonospora</taxon>
    </lineage>
</organism>
<dbReference type="GO" id="GO:0016301">
    <property type="term" value="F:kinase activity"/>
    <property type="evidence" value="ECO:0007669"/>
    <property type="project" value="UniProtKB-KW"/>
</dbReference>
<name>A0A841ECX3_9ACTN</name>
<reference evidence="2 3" key="1">
    <citation type="submission" date="2020-08" db="EMBL/GenBank/DDBJ databases">
        <title>Sequencing the genomes of 1000 actinobacteria strains.</title>
        <authorList>
            <person name="Klenk H.-P."/>
        </authorList>
    </citation>
    <scope>NUCLEOTIDE SEQUENCE [LARGE SCALE GENOMIC DNA]</scope>
    <source>
        <strain evidence="2 3">DSM 44593</strain>
    </source>
</reference>
<dbReference type="RefSeq" id="WP_184634465.1">
    <property type="nucleotide sequence ID" value="NZ_BAABKT010000014.1"/>
</dbReference>
<dbReference type="InterPro" id="IPR027417">
    <property type="entry name" value="P-loop_NTPase"/>
</dbReference>
<protein>
    <submittedName>
        <fullName evidence="2">Putative kinase</fullName>
    </submittedName>
</protein>
<evidence type="ECO:0000256" key="1">
    <source>
        <dbReference type="SAM" id="MobiDB-lite"/>
    </source>
</evidence>
<dbReference type="SUPFAM" id="SSF52540">
    <property type="entry name" value="P-loop containing nucleoside triphosphate hydrolases"/>
    <property type="match status" value="1"/>
</dbReference>
<dbReference type="Proteomes" id="UP000578077">
    <property type="component" value="Unassembled WGS sequence"/>
</dbReference>
<dbReference type="EMBL" id="JACHLY010000001">
    <property type="protein sequence ID" value="MBB5998310.1"/>
    <property type="molecule type" value="Genomic_DNA"/>
</dbReference>
<keyword evidence="2" id="KW-0418">Kinase</keyword>
<keyword evidence="2" id="KW-0808">Transferase</keyword>
<dbReference type="Gene3D" id="3.40.50.300">
    <property type="entry name" value="P-loop containing nucleotide triphosphate hydrolases"/>
    <property type="match status" value="1"/>
</dbReference>
<evidence type="ECO:0000313" key="2">
    <source>
        <dbReference type="EMBL" id="MBB5998310.1"/>
    </source>
</evidence>
<accession>A0A841ECX3</accession>
<comment type="caution">
    <text evidence="2">The sequence shown here is derived from an EMBL/GenBank/DDBJ whole genome shotgun (WGS) entry which is preliminary data.</text>
</comment>
<keyword evidence="3" id="KW-1185">Reference proteome</keyword>
<feature type="compositionally biased region" description="Low complexity" evidence="1">
    <location>
        <begin position="225"/>
        <end position="234"/>
    </location>
</feature>
<dbReference type="AlphaFoldDB" id="A0A841ECX3"/>
<gene>
    <name evidence="2" type="ORF">HNR25_002061</name>
</gene>
<proteinExistence type="predicted"/>